<dbReference type="InterPro" id="IPR052763">
    <property type="entry name" value="DnaJ_C4"/>
</dbReference>
<evidence type="ECO:0000313" key="2">
    <source>
        <dbReference type="EMBL" id="OAD00330.1"/>
    </source>
</evidence>
<accession>A0A162QAN6</accession>
<dbReference type="SMART" id="SM00271">
    <property type="entry name" value="DnaJ"/>
    <property type="match status" value="1"/>
</dbReference>
<comment type="caution">
    <text evidence="2">The sequence shown here is derived from an EMBL/GenBank/DDBJ whole genome shotgun (WGS) entry which is preliminary data.</text>
</comment>
<dbReference type="InterPro" id="IPR018253">
    <property type="entry name" value="DnaJ_domain_CS"/>
</dbReference>
<dbReference type="InterPro" id="IPR001623">
    <property type="entry name" value="DnaJ_domain"/>
</dbReference>
<dbReference type="Pfam" id="PF00226">
    <property type="entry name" value="DnaJ"/>
    <property type="match status" value="1"/>
</dbReference>
<dbReference type="PROSITE" id="PS50076">
    <property type="entry name" value="DNAJ_2"/>
    <property type="match status" value="1"/>
</dbReference>
<dbReference type="STRING" id="747725.A0A162QAN6"/>
<dbReference type="InterPro" id="IPR036869">
    <property type="entry name" value="J_dom_sf"/>
</dbReference>
<dbReference type="VEuPathDB" id="FungiDB:MUCCIDRAFT_113797"/>
<dbReference type="PRINTS" id="PR00625">
    <property type="entry name" value="JDOMAIN"/>
</dbReference>
<dbReference type="Gene3D" id="1.10.287.110">
    <property type="entry name" value="DnaJ domain"/>
    <property type="match status" value="1"/>
</dbReference>
<feature type="domain" description="J" evidence="1">
    <location>
        <begin position="27"/>
        <end position="93"/>
    </location>
</feature>
<dbReference type="OrthoDB" id="259708at2759"/>
<reference evidence="2 3" key="1">
    <citation type="submission" date="2015-06" db="EMBL/GenBank/DDBJ databases">
        <title>Expansion of signal transduction pathways in fungi by whole-genome duplication.</title>
        <authorList>
            <consortium name="DOE Joint Genome Institute"/>
            <person name="Corrochano L.M."/>
            <person name="Kuo A."/>
            <person name="Marcet-Houben M."/>
            <person name="Polaino S."/>
            <person name="Salamov A."/>
            <person name="Villalobos J.M."/>
            <person name="Alvarez M.I."/>
            <person name="Avalos J."/>
            <person name="Benito E.P."/>
            <person name="Benoit I."/>
            <person name="Burger G."/>
            <person name="Camino L.P."/>
            <person name="Canovas D."/>
            <person name="Cerda-Olmedo E."/>
            <person name="Cheng J.-F."/>
            <person name="Dominguez A."/>
            <person name="Elias M."/>
            <person name="Eslava A.P."/>
            <person name="Glaser F."/>
            <person name="Grimwood J."/>
            <person name="Gutierrez G."/>
            <person name="Heitman J."/>
            <person name="Henrissat B."/>
            <person name="Iturriaga E.A."/>
            <person name="Lang B.F."/>
            <person name="Lavin J.L."/>
            <person name="Lee S."/>
            <person name="Li W."/>
            <person name="Lindquist E."/>
            <person name="Lopez-Garcia S."/>
            <person name="Luque E.M."/>
            <person name="Marcos A.T."/>
            <person name="Martin J."/>
            <person name="Mccluskey K."/>
            <person name="Medina H.R."/>
            <person name="Miralles-Duran A."/>
            <person name="Miyazaki A."/>
            <person name="Munoz-Torres E."/>
            <person name="Oguiza J.A."/>
            <person name="Ohm R."/>
            <person name="Olmedo M."/>
            <person name="Orejas M."/>
            <person name="Ortiz-Castellanos L."/>
            <person name="Pisabarro A.G."/>
            <person name="Rodriguez-Romero J."/>
            <person name="Ruiz-Herrera J."/>
            <person name="Ruiz-Vazquez R."/>
            <person name="Sanz C."/>
            <person name="Schackwitz W."/>
            <person name="Schmutz J."/>
            <person name="Shahriari M."/>
            <person name="Shelest E."/>
            <person name="Silva-Franco F."/>
            <person name="Soanes D."/>
            <person name="Syed K."/>
            <person name="Tagua V.G."/>
            <person name="Talbot N.J."/>
            <person name="Thon M."/>
            <person name="De Vries R.P."/>
            <person name="Wiebenga A."/>
            <person name="Yadav J.S."/>
            <person name="Braun E.L."/>
            <person name="Baker S."/>
            <person name="Garre V."/>
            <person name="Horwitz B."/>
            <person name="Torres-Martinez S."/>
            <person name="Idnurm A."/>
            <person name="Herrera-Estrella A."/>
            <person name="Gabaldon T."/>
            <person name="Grigoriev I.V."/>
        </authorList>
    </citation>
    <scope>NUCLEOTIDE SEQUENCE [LARGE SCALE GENOMIC DNA]</scope>
    <source>
        <strain evidence="2 3">CBS 277.49</strain>
    </source>
</reference>
<dbReference type="Proteomes" id="UP000077051">
    <property type="component" value="Unassembled WGS sequence"/>
</dbReference>
<dbReference type="AlphaFoldDB" id="A0A162QAN6"/>
<sequence>MPFINTNQQPQKEEKYRFVDEILSAPDYYRVLGIKKDAPTEEIRRAYIRRSRVCHPDKFVPSYPRATESFQILSIAYETLSNPSSKLLYDVSKHKGTSTTSSSFVSSDDDNPNDTLQRVLHQLFNEMLDGEFQTMRAFIHALNETNPGMHITEDAILQIELGFRKMRELFQSTHQYYKVVQFELMKLYELQHELRTLSYFSLWRRMQLSITICKVLLQLPIIINAESKQRQLLEDKDSSSSKKKQDQRGGILNQKIENALQMAVGLLETGEKYTKAW</sequence>
<name>A0A162QAN6_MUCCL</name>
<dbReference type="PROSITE" id="PS00636">
    <property type="entry name" value="DNAJ_1"/>
    <property type="match status" value="1"/>
</dbReference>
<gene>
    <name evidence="2" type="ORF">MUCCIDRAFT_113797</name>
</gene>
<keyword evidence="3" id="KW-1185">Reference proteome</keyword>
<dbReference type="PANTHER" id="PTHR44825:SF1">
    <property type="entry name" value="DNAJ HOMOLOG SUBFAMILY C MEMBER 4"/>
    <property type="match status" value="1"/>
</dbReference>
<proteinExistence type="predicted"/>
<protein>
    <recommendedName>
        <fullName evidence="1">J domain-containing protein</fullName>
    </recommendedName>
</protein>
<dbReference type="PANTHER" id="PTHR44825">
    <property type="match status" value="1"/>
</dbReference>
<dbReference type="SUPFAM" id="SSF46565">
    <property type="entry name" value="Chaperone J-domain"/>
    <property type="match status" value="1"/>
</dbReference>
<dbReference type="CDD" id="cd06257">
    <property type="entry name" value="DnaJ"/>
    <property type="match status" value="1"/>
</dbReference>
<evidence type="ECO:0000259" key="1">
    <source>
        <dbReference type="PROSITE" id="PS50076"/>
    </source>
</evidence>
<evidence type="ECO:0000313" key="3">
    <source>
        <dbReference type="Proteomes" id="UP000077051"/>
    </source>
</evidence>
<dbReference type="EMBL" id="AMYB01000007">
    <property type="protein sequence ID" value="OAD00330.1"/>
    <property type="molecule type" value="Genomic_DNA"/>
</dbReference>
<organism evidence="2 3">
    <name type="scientific">Mucor lusitanicus CBS 277.49</name>
    <dbReference type="NCBI Taxonomy" id="747725"/>
    <lineage>
        <taxon>Eukaryota</taxon>
        <taxon>Fungi</taxon>
        <taxon>Fungi incertae sedis</taxon>
        <taxon>Mucoromycota</taxon>
        <taxon>Mucoromycotina</taxon>
        <taxon>Mucoromycetes</taxon>
        <taxon>Mucorales</taxon>
        <taxon>Mucorineae</taxon>
        <taxon>Mucoraceae</taxon>
        <taxon>Mucor</taxon>
    </lineage>
</organism>